<evidence type="ECO:0000256" key="2">
    <source>
        <dbReference type="SAM" id="Phobius"/>
    </source>
</evidence>
<keyword evidence="4" id="KW-1185">Reference proteome</keyword>
<evidence type="ECO:0000313" key="3">
    <source>
        <dbReference type="EMBL" id="KAK8787184.1"/>
    </source>
</evidence>
<gene>
    <name evidence="3" type="ORF">V5799_023043</name>
</gene>
<dbReference type="AlphaFoldDB" id="A0AAQ4FIP0"/>
<keyword evidence="2" id="KW-0812">Transmembrane</keyword>
<proteinExistence type="predicted"/>
<feature type="compositionally biased region" description="Basic and acidic residues" evidence="1">
    <location>
        <begin position="244"/>
        <end position="268"/>
    </location>
</feature>
<dbReference type="EMBL" id="JARKHS020002036">
    <property type="protein sequence ID" value="KAK8787184.1"/>
    <property type="molecule type" value="Genomic_DNA"/>
</dbReference>
<comment type="caution">
    <text evidence="3">The sequence shown here is derived from an EMBL/GenBank/DDBJ whole genome shotgun (WGS) entry which is preliminary data.</text>
</comment>
<dbReference type="Proteomes" id="UP001321473">
    <property type="component" value="Unassembled WGS sequence"/>
</dbReference>
<feature type="compositionally biased region" description="Low complexity" evidence="1">
    <location>
        <begin position="62"/>
        <end position="86"/>
    </location>
</feature>
<feature type="region of interest" description="Disordered" evidence="1">
    <location>
        <begin position="1"/>
        <end position="26"/>
    </location>
</feature>
<feature type="region of interest" description="Disordered" evidence="1">
    <location>
        <begin position="224"/>
        <end position="304"/>
    </location>
</feature>
<organism evidence="3 4">
    <name type="scientific">Amblyomma americanum</name>
    <name type="common">Lone star tick</name>
    <dbReference type="NCBI Taxonomy" id="6943"/>
    <lineage>
        <taxon>Eukaryota</taxon>
        <taxon>Metazoa</taxon>
        <taxon>Ecdysozoa</taxon>
        <taxon>Arthropoda</taxon>
        <taxon>Chelicerata</taxon>
        <taxon>Arachnida</taxon>
        <taxon>Acari</taxon>
        <taxon>Parasitiformes</taxon>
        <taxon>Ixodida</taxon>
        <taxon>Ixodoidea</taxon>
        <taxon>Ixodidae</taxon>
        <taxon>Amblyomminae</taxon>
        <taxon>Amblyomma</taxon>
    </lineage>
</organism>
<reference evidence="3 4" key="1">
    <citation type="journal article" date="2023" name="Arcadia Sci">
        <title>De novo assembly of a long-read Amblyomma americanum tick genome.</title>
        <authorList>
            <person name="Chou S."/>
            <person name="Poskanzer K.E."/>
            <person name="Rollins M."/>
            <person name="Thuy-Boun P.S."/>
        </authorList>
    </citation>
    <scope>NUCLEOTIDE SEQUENCE [LARGE SCALE GENOMIC DNA]</scope>
    <source>
        <strain evidence="3">F_SG_1</strain>
        <tissue evidence="3">Salivary glands</tissue>
    </source>
</reference>
<feature type="region of interest" description="Disordered" evidence="1">
    <location>
        <begin position="41"/>
        <end position="113"/>
    </location>
</feature>
<evidence type="ECO:0000313" key="4">
    <source>
        <dbReference type="Proteomes" id="UP001321473"/>
    </source>
</evidence>
<name>A0AAQ4FIP0_AMBAM</name>
<feature type="transmembrane region" description="Helical" evidence="2">
    <location>
        <begin position="200"/>
        <end position="219"/>
    </location>
</feature>
<keyword evidence="2" id="KW-1133">Transmembrane helix</keyword>
<feature type="compositionally biased region" description="Basic and acidic residues" evidence="1">
    <location>
        <begin position="134"/>
        <end position="160"/>
    </location>
</feature>
<feature type="region of interest" description="Disordered" evidence="1">
    <location>
        <begin position="127"/>
        <end position="185"/>
    </location>
</feature>
<evidence type="ECO:0000256" key="1">
    <source>
        <dbReference type="SAM" id="MobiDB-lite"/>
    </source>
</evidence>
<sequence>MEASRSESEAPSPQLERPGILKPPAGLFELRRLQPSKTLRFLTEPQNIEASEAAPQAERSSEASTLSTELSETSEESVSSASSTRAQIASSSHGLEQPRRSTDPGGSPKARLSSWFSKNVKPYLAALSRADQGSQDRDRSGQDSHEDRLDAAKSDDDRAISSHNQDRRRHRRRGSSAAAVGNPWPPWQDDERWRVALCRYALVSLLGGLSLFLLAAMALRITGTGSDGEGLHKEQQTLDYDAPEDSRPQWRSIGRSDREDVLPDRESTTEETAADSELSVSTDEETELQEVVSPIGAASNSDDE</sequence>
<accession>A0AAQ4FIP0</accession>
<keyword evidence="2" id="KW-0472">Membrane</keyword>
<protein>
    <submittedName>
        <fullName evidence="3">Uncharacterized protein</fullName>
    </submittedName>
</protein>